<dbReference type="Pfam" id="PF09932">
    <property type="entry name" value="DUF2164"/>
    <property type="match status" value="1"/>
</dbReference>
<comment type="caution">
    <text evidence="1">The sequence shown here is derived from an EMBL/GenBank/DDBJ whole genome shotgun (WGS) entry which is preliminary data.</text>
</comment>
<sequence>MAGIGFPHGRREQLAADLQRWLADNTGTELGSFDAGFLLDFIGQTLGPHYYNQGVRDAQAVLEQLGQAER</sequence>
<proteinExistence type="predicted"/>
<dbReference type="Proteomes" id="UP001209922">
    <property type="component" value="Unassembled WGS sequence"/>
</dbReference>
<evidence type="ECO:0000313" key="1">
    <source>
        <dbReference type="EMBL" id="MCW4473558.1"/>
    </source>
</evidence>
<reference evidence="1 2" key="1">
    <citation type="submission" date="2022-10" db="EMBL/GenBank/DDBJ databases">
        <title>Xanthomonas sp. H13-6.</title>
        <authorList>
            <person name="Liu X."/>
            <person name="Deng Z."/>
            <person name="Jiang Y."/>
            <person name="Yu T."/>
            <person name="Ai J."/>
        </authorList>
    </citation>
    <scope>NUCLEOTIDE SEQUENCE [LARGE SCALE GENOMIC DNA]</scope>
    <source>
        <strain evidence="1 2">H13-6</strain>
    </source>
</reference>
<name>A0ABT3JYK9_9XANT</name>
<organism evidence="1 2">
    <name type="scientific">Xanthomonas chitinilytica</name>
    <dbReference type="NCBI Taxonomy" id="2989819"/>
    <lineage>
        <taxon>Bacteria</taxon>
        <taxon>Pseudomonadati</taxon>
        <taxon>Pseudomonadota</taxon>
        <taxon>Gammaproteobacteria</taxon>
        <taxon>Lysobacterales</taxon>
        <taxon>Lysobacteraceae</taxon>
        <taxon>Xanthomonas</taxon>
    </lineage>
</organism>
<protein>
    <submittedName>
        <fullName evidence="1">DUF2164 domain-containing protein</fullName>
    </submittedName>
</protein>
<gene>
    <name evidence="1" type="ORF">OK345_13725</name>
</gene>
<evidence type="ECO:0000313" key="2">
    <source>
        <dbReference type="Proteomes" id="UP001209922"/>
    </source>
</evidence>
<dbReference type="EMBL" id="JAPCHY010000012">
    <property type="protein sequence ID" value="MCW4473558.1"/>
    <property type="molecule type" value="Genomic_DNA"/>
</dbReference>
<accession>A0ABT3JYK9</accession>
<dbReference type="InterPro" id="IPR018680">
    <property type="entry name" value="DUF2164"/>
</dbReference>
<dbReference type="RefSeq" id="WP_265128547.1">
    <property type="nucleotide sequence ID" value="NZ_JAPCHY010000012.1"/>
</dbReference>
<keyword evidence="2" id="KW-1185">Reference proteome</keyword>